<dbReference type="Pfam" id="PF05938">
    <property type="entry name" value="Self-incomp_S1"/>
    <property type="match status" value="1"/>
</dbReference>
<evidence type="ECO:0000256" key="3">
    <source>
        <dbReference type="ARBA" id="ARBA00022471"/>
    </source>
</evidence>
<reference evidence="8" key="1">
    <citation type="submission" date="2013-01" db="EMBL/GenBank/DDBJ databases">
        <title>Draft Genome Sequence of a Mulberry Tree, Morus notabilis C.K. Schneid.</title>
        <authorList>
            <person name="He N."/>
            <person name="Zhao S."/>
        </authorList>
    </citation>
    <scope>NUCLEOTIDE SEQUENCE</scope>
</reference>
<evidence type="ECO:0000313" key="8">
    <source>
        <dbReference type="Proteomes" id="UP000030645"/>
    </source>
</evidence>
<keyword evidence="5" id="KW-0732">Signal</keyword>
<dbReference type="eggNOG" id="ENOG502SUDC">
    <property type="taxonomic scope" value="Eukaryota"/>
</dbReference>
<evidence type="ECO:0000256" key="4">
    <source>
        <dbReference type="ARBA" id="ARBA00022525"/>
    </source>
</evidence>
<comment type="similarity">
    <text evidence="2 6">Belongs to the plant self-incompatibility (S1) protein family.</text>
</comment>
<sequence length="123" mass="14515">MMEIEPLREIPELFGRGVYLKGAGISPVNAEHQVYITVHCASKDTDLGTHKLTFGGNFHWSFNVNFWRTTLFYCDKSWDNVKGHFDVFMAKRDTHRCAEDECFWEVKKDGLYLYIWEHDAYEL</sequence>
<protein>
    <recommendedName>
        <fullName evidence="6">S-protein homolog</fullName>
    </recommendedName>
</protein>
<evidence type="ECO:0000256" key="1">
    <source>
        <dbReference type="ARBA" id="ARBA00004613"/>
    </source>
</evidence>
<proteinExistence type="inferred from homology"/>
<evidence type="ECO:0000256" key="6">
    <source>
        <dbReference type="RuleBase" id="RU367044"/>
    </source>
</evidence>
<dbReference type="PANTHER" id="PTHR31232:SF155">
    <property type="entry name" value="PLANT SELF-INCOMPATIBILITY PROTEIN S1 FAMILY"/>
    <property type="match status" value="1"/>
</dbReference>
<dbReference type="AlphaFoldDB" id="W9RBB9"/>
<keyword evidence="3 6" id="KW-0713">Self-incompatibility</keyword>
<keyword evidence="8" id="KW-1185">Reference proteome</keyword>
<gene>
    <name evidence="7" type="ORF">L484_008280</name>
</gene>
<comment type="subcellular location">
    <subcellularLocation>
        <location evidence="1 6">Secreted</location>
    </subcellularLocation>
</comment>
<evidence type="ECO:0000313" key="7">
    <source>
        <dbReference type="EMBL" id="EXB66390.1"/>
    </source>
</evidence>
<dbReference type="Proteomes" id="UP000030645">
    <property type="component" value="Unassembled WGS sequence"/>
</dbReference>
<keyword evidence="4 6" id="KW-0964">Secreted</keyword>
<dbReference type="PANTHER" id="PTHR31232">
    <property type="match status" value="1"/>
</dbReference>
<dbReference type="GO" id="GO:0005576">
    <property type="term" value="C:extracellular region"/>
    <property type="evidence" value="ECO:0007669"/>
    <property type="project" value="UniProtKB-SubCell"/>
</dbReference>
<organism evidence="7 8">
    <name type="scientific">Morus notabilis</name>
    <dbReference type="NCBI Taxonomy" id="981085"/>
    <lineage>
        <taxon>Eukaryota</taxon>
        <taxon>Viridiplantae</taxon>
        <taxon>Streptophyta</taxon>
        <taxon>Embryophyta</taxon>
        <taxon>Tracheophyta</taxon>
        <taxon>Spermatophyta</taxon>
        <taxon>Magnoliopsida</taxon>
        <taxon>eudicotyledons</taxon>
        <taxon>Gunneridae</taxon>
        <taxon>Pentapetalae</taxon>
        <taxon>rosids</taxon>
        <taxon>fabids</taxon>
        <taxon>Rosales</taxon>
        <taxon>Moraceae</taxon>
        <taxon>Moreae</taxon>
        <taxon>Morus</taxon>
    </lineage>
</organism>
<evidence type="ECO:0000256" key="5">
    <source>
        <dbReference type="ARBA" id="ARBA00022729"/>
    </source>
</evidence>
<evidence type="ECO:0000256" key="2">
    <source>
        <dbReference type="ARBA" id="ARBA00005581"/>
    </source>
</evidence>
<name>W9RBB9_9ROSA</name>
<accession>W9RBB9</accession>
<dbReference type="EMBL" id="KE344546">
    <property type="protein sequence ID" value="EXB66390.1"/>
    <property type="molecule type" value="Genomic_DNA"/>
</dbReference>
<dbReference type="InterPro" id="IPR010264">
    <property type="entry name" value="Self-incomp_S1"/>
</dbReference>
<dbReference type="GO" id="GO:0060320">
    <property type="term" value="P:rejection of self pollen"/>
    <property type="evidence" value="ECO:0007669"/>
    <property type="project" value="UniProtKB-KW"/>
</dbReference>